<dbReference type="SUPFAM" id="SSF53686">
    <property type="entry name" value="Tryptophan synthase beta subunit-like PLP-dependent enzymes"/>
    <property type="match status" value="1"/>
</dbReference>
<evidence type="ECO:0000313" key="6">
    <source>
        <dbReference type="Proteomes" id="UP001176891"/>
    </source>
</evidence>
<reference evidence="5" key="1">
    <citation type="submission" date="2023-07" db="EMBL/GenBank/DDBJ databases">
        <title>Two novel species in the genus Flavivirga.</title>
        <authorList>
            <person name="Kwon K."/>
        </authorList>
    </citation>
    <scope>NUCLEOTIDE SEQUENCE</scope>
    <source>
        <strain evidence="5">KACC 14157</strain>
    </source>
</reference>
<sequence length="303" mass="33912">MIFKLGHSINQQVNLLDNKEIELFIKREDEIHPFVSGNKYRKLKYNLHEAKKKGFKTLLTFGGAFSNHIAAVASAGHLLGFKTIGVIRGEELENKISDNDTLSFAKQNGMAFKFVSRELYRDKTSQAFLDKLKDAFNDFYLIPEGGTNTLAVKGCEEILTKEDETFDYICCAVGTGGTISGLINCSKLGQQVLGFPALKGDFLRQDISKFVTKTNWDLVTDYHFGGYAKINEELVSFINQFKNRYAIPLDPVYTGKMMFGIFDLINKGYFKKGSKILAIHTGGLQGIKGMNSVLKNKNLAIIE</sequence>
<evidence type="ECO:0000313" key="5">
    <source>
        <dbReference type="EMBL" id="MDO5989576.1"/>
    </source>
</evidence>
<feature type="domain" description="Tryptophan synthase beta chain-like PALP" evidence="4">
    <location>
        <begin position="19"/>
        <end position="282"/>
    </location>
</feature>
<dbReference type="InterPro" id="IPR036052">
    <property type="entry name" value="TrpB-like_PALP_sf"/>
</dbReference>
<accession>A0ABT8X6E6</accession>
<comment type="caution">
    <text evidence="5">The sequence shown here is derived from an EMBL/GenBank/DDBJ whole genome shotgun (WGS) entry which is preliminary data.</text>
</comment>
<evidence type="ECO:0000259" key="4">
    <source>
        <dbReference type="Pfam" id="PF00291"/>
    </source>
</evidence>
<comment type="cofactor">
    <cofactor evidence="1">
        <name>pyridoxal 5'-phosphate</name>
        <dbReference type="ChEBI" id="CHEBI:597326"/>
    </cofactor>
</comment>
<dbReference type="RefSeq" id="WP_303284240.1">
    <property type="nucleotide sequence ID" value="NZ_BAABCZ010000001.1"/>
</dbReference>
<protein>
    <submittedName>
        <fullName evidence="5">Pyridoxal-phosphate dependent enzyme</fullName>
    </submittedName>
</protein>
<dbReference type="Pfam" id="PF00291">
    <property type="entry name" value="PALP"/>
    <property type="match status" value="1"/>
</dbReference>
<dbReference type="PANTHER" id="PTHR43780">
    <property type="entry name" value="1-AMINOCYCLOPROPANE-1-CARBOXYLATE DEAMINASE-RELATED"/>
    <property type="match status" value="1"/>
</dbReference>
<name>A0ABT8X6E6_9FLAO</name>
<dbReference type="EMBL" id="JAUOEM010000009">
    <property type="protein sequence ID" value="MDO5989576.1"/>
    <property type="molecule type" value="Genomic_DNA"/>
</dbReference>
<keyword evidence="3" id="KW-0663">Pyridoxal phosphate</keyword>
<keyword evidence="6" id="KW-1185">Reference proteome</keyword>
<dbReference type="PIRSF" id="PIRSF006278">
    <property type="entry name" value="ACCD_DCysDesulf"/>
    <property type="match status" value="1"/>
</dbReference>
<evidence type="ECO:0000256" key="2">
    <source>
        <dbReference type="ARBA" id="ARBA00008639"/>
    </source>
</evidence>
<evidence type="ECO:0000256" key="1">
    <source>
        <dbReference type="ARBA" id="ARBA00001933"/>
    </source>
</evidence>
<dbReference type="PANTHER" id="PTHR43780:SF2">
    <property type="entry name" value="1-AMINOCYCLOPROPANE-1-CARBOXYLATE DEAMINASE-RELATED"/>
    <property type="match status" value="1"/>
</dbReference>
<comment type="similarity">
    <text evidence="2">Belongs to the ACC deaminase/D-cysteine desulfhydrase family.</text>
</comment>
<dbReference type="Proteomes" id="UP001176891">
    <property type="component" value="Unassembled WGS sequence"/>
</dbReference>
<proteinExistence type="inferred from homology"/>
<organism evidence="5 6">
    <name type="scientific">Flavivirga amylovorans</name>
    <dbReference type="NCBI Taxonomy" id="870486"/>
    <lineage>
        <taxon>Bacteria</taxon>
        <taxon>Pseudomonadati</taxon>
        <taxon>Bacteroidota</taxon>
        <taxon>Flavobacteriia</taxon>
        <taxon>Flavobacteriales</taxon>
        <taxon>Flavobacteriaceae</taxon>
        <taxon>Flavivirga</taxon>
    </lineage>
</organism>
<dbReference type="InterPro" id="IPR027278">
    <property type="entry name" value="ACCD_DCysDesulf"/>
</dbReference>
<gene>
    <name evidence="5" type="ORF">Q4Q39_19400</name>
</gene>
<evidence type="ECO:0000256" key="3">
    <source>
        <dbReference type="ARBA" id="ARBA00022898"/>
    </source>
</evidence>
<dbReference type="Gene3D" id="3.40.50.1100">
    <property type="match status" value="2"/>
</dbReference>
<dbReference type="InterPro" id="IPR001926">
    <property type="entry name" value="TrpB-like_PALP"/>
</dbReference>